<sequence>LNILESLVNYEILNPQEYIDIPAKNEAIHRMLSIEEIVNTISQSDNTDNKDPSLSTQNRLTIFQKLTRELNSIFIERKTQKTLDDY</sequence>
<dbReference type="AlphaFoldDB" id="A0A9N9HWU0"/>
<name>A0A9N9HWU0_9GLOM</name>
<gene>
    <name evidence="1" type="ORF">ALEPTO_LOCUS11880</name>
</gene>
<protein>
    <submittedName>
        <fullName evidence="1">4648_t:CDS:1</fullName>
    </submittedName>
</protein>
<proteinExistence type="predicted"/>
<reference evidence="1" key="1">
    <citation type="submission" date="2021-06" db="EMBL/GenBank/DDBJ databases">
        <authorList>
            <person name="Kallberg Y."/>
            <person name="Tangrot J."/>
            <person name="Rosling A."/>
        </authorList>
    </citation>
    <scope>NUCLEOTIDE SEQUENCE</scope>
    <source>
        <strain evidence="1">FL130A</strain>
    </source>
</reference>
<organism evidence="1 2">
    <name type="scientific">Ambispora leptoticha</name>
    <dbReference type="NCBI Taxonomy" id="144679"/>
    <lineage>
        <taxon>Eukaryota</taxon>
        <taxon>Fungi</taxon>
        <taxon>Fungi incertae sedis</taxon>
        <taxon>Mucoromycota</taxon>
        <taxon>Glomeromycotina</taxon>
        <taxon>Glomeromycetes</taxon>
        <taxon>Archaeosporales</taxon>
        <taxon>Ambisporaceae</taxon>
        <taxon>Ambispora</taxon>
    </lineage>
</organism>
<accession>A0A9N9HWU0</accession>
<dbReference type="EMBL" id="CAJVPS010022242">
    <property type="protein sequence ID" value="CAG8710178.1"/>
    <property type="molecule type" value="Genomic_DNA"/>
</dbReference>
<feature type="non-terminal residue" evidence="1">
    <location>
        <position position="86"/>
    </location>
</feature>
<feature type="non-terminal residue" evidence="1">
    <location>
        <position position="1"/>
    </location>
</feature>
<evidence type="ECO:0000313" key="1">
    <source>
        <dbReference type="EMBL" id="CAG8710178.1"/>
    </source>
</evidence>
<dbReference type="Proteomes" id="UP000789508">
    <property type="component" value="Unassembled WGS sequence"/>
</dbReference>
<keyword evidence="2" id="KW-1185">Reference proteome</keyword>
<comment type="caution">
    <text evidence="1">The sequence shown here is derived from an EMBL/GenBank/DDBJ whole genome shotgun (WGS) entry which is preliminary data.</text>
</comment>
<evidence type="ECO:0000313" key="2">
    <source>
        <dbReference type="Proteomes" id="UP000789508"/>
    </source>
</evidence>